<feature type="domain" description="GAF" evidence="2">
    <location>
        <begin position="46"/>
        <end position="179"/>
    </location>
</feature>
<dbReference type="InterPro" id="IPR009057">
    <property type="entry name" value="Homeodomain-like_sf"/>
</dbReference>
<dbReference type="OrthoDB" id="9770562at2"/>
<dbReference type="Proteomes" id="UP000315252">
    <property type="component" value="Unassembled WGS sequence"/>
</dbReference>
<dbReference type="Pfam" id="PF01590">
    <property type="entry name" value="GAF"/>
    <property type="match status" value="1"/>
</dbReference>
<dbReference type="SUPFAM" id="SSF55781">
    <property type="entry name" value="GAF domain-like"/>
    <property type="match status" value="1"/>
</dbReference>
<feature type="compositionally biased region" description="Basic residues" evidence="1">
    <location>
        <begin position="12"/>
        <end position="24"/>
    </location>
</feature>
<protein>
    <submittedName>
        <fullName evidence="4">Sigma-54-dependent Fis family transcriptional regulator</fullName>
    </submittedName>
</protein>
<dbReference type="Gene3D" id="1.10.10.60">
    <property type="entry name" value="Homeodomain-like"/>
    <property type="match status" value="1"/>
</dbReference>
<dbReference type="GO" id="GO:0043565">
    <property type="term" value="F:sequence-specific DNA binding"/>
    <property type="evidence" value="ECO:0007669"/>
    <property type="project" value="InterPro"/>
</dbReference>
<evidence type="ECO:0000256" key="1">
    <source>
        <dbReference type="SAM" id="MobiDB-lite"/>
    </source>
</evidence>
<dbReference type="InterPro" id="IPR029016">
    <property type="entry name" value="GAF-like_dom_sf"/>
</dbReference>
<evidence type="ECO:0000313" key="4">
    <source>
        <dbReference type="EMBL" id="TQV78665.1"/>
    </source>
</evidence>
<name>A0A545TN57_9PROT</name>
<proteinExistence type="predicted"/>
<comment type="caution">
    <text evidence="4">The sequence shown here is derived from an EMBL/GenBank/DDBJ whole genome shotgun (WGS) entry which is preliminary data.</text>
</comment>
<dbReference type="InterPro" id="IPR003018">
    <property type="entry name" value="GAF"/>
</dbReference>
<sequence length="299" mass="32537">MSRLAASWSRSLTKHGLHPGKRRAPDRVTASDLRSRRESLGEALALASPGLDRLFEIVGKPGCAVLLTDAEGIVMDQRLNDVDEHTFKQWGFWQGTNWSEEAEGTNGVGTCLTEKRRVVIHRDEHFLARNTGISCIDAPIFGPDGNLIGALGVSSARYDQSPALNAMIAALVSQTAQNIEVSKFRAAYPKSRIVMLPGENLEAGALLAVDQDDLVVGASRSARRRYLLGVGGDVEPCLASDLLSDMKSELGFEGAERRAVLQALTQTGNNVSEAARLLRVGRATLYRRMNKLKISTRKN</sequence>
<feature type="domain" description="DNA binding HTH" evidence="3">
    <location>
        <begin position="255"/>
        <end position="292"/>
    </location>
</feature>
<gene>
    <name evidence="4" type="ORF">FKG95_18600</name>
</gene>
<dbReference type="InterPro" id="IPR002197">
    <property type="entry name" value="HTH_Fis"/>
</dbReference>
<accession>A0A545TN57</accession>
<keyword evidence="5" id="KW-1185">Reference proteome</keyword>
<dbReference type="AlphaFoldDB" id="A0A545TN57"/>
<dbReference type="Gene3D" id="3.30.450.40">
    <property type="match status" value="1"/>
</dbReference>
<dbReference type="PRINTS" id="PR01590">
    <property type="entry name" value="HTHFIS"/>
</dbReference>
<dbReference type="SUPFAM" id="SSF46689">
    <property type="entry name" value="Homeodomain-like"/>
    <property type="match status" value="1"/>
</dbReference>
<evidence type="ECO:0000313" key="5">
    <source>
        <dbReference type="Proteomes" id="UP000315252"/>
    </source>
</evidence>
<feature type="region of interest" description="Disordered" evidence="1">
    <location>
        <begin position="1"/>
        <end position="32"/>
    </location>
</feature>
<reference evidence="4 5" key="1">
    <citation type="submission" date="2019-06" db="EMBL/GenBank/DDBJ databases">
        <title>Whole genome sequence for Rhodospirillaceae sp. R148.</title>
        <authorList>
            <person name="Wang G."/>
        </authorList>
    </citation>
    <scope>NUCLEOTIDE SEQUENCE [LARGE SCALE GENOMIC DNA]</scope>
    <source>
        <strain evidence="4 5">R148</strain>
    </source>
</reference>
<dbReference type="Pfam" id="PF02954">
    <property type="entry name" value="HTH_8"/>
    <property type="match status" value="1"/>
</dbReference>
<dbReference type="EMBL" id="VHSH01000006">
    <property type="protein sequence ID" value="TQV78665.1"/>
    <property type="molecule type" value="Genomic_DNA"/>
</dbReference>
<evidence type="ECO:0000259" key="3">
    <source>
        <dbReference type="Pfam" id="PF02954"/>
    </source>
</evidence>
<evidence type="ECO:0000259" key="2">
    <source>
        <dbReference type="Pfam" id="PF01590"/>
    </source>
</evidence>
<organism evidence="4 5">
    <name type="scientific">Denitrobaculum tricleocarpae</name>
    <dbReference type="NCBI Taxonomy" id="2591009"/>
    <lineage>
        <taxon>Bacteria</taxon>
        <taxon>Pseudomonadati</taxon>
        <taxon>Pseudomonadota</taxon>
        <taxon>Alphaproteobacteria</taxon>
        <taxon>Rhodospirillales</taxon>
        <taxon>Rhodospirillaceae</taxon>
        <taxon>Denitrobaculum</taxon>
    </lineage>
</organism>